<protein>
    <submittedName>
        <fullName evidence="5">HipA domain-containing protein</fullName>
    </submittedName>
</protein>
<dbReference type="EMBL" id="JARXHW010000089">
    <property type="protein sequence ID" value="MDQ8209585.1"/>
    <property type="molecule type" value="Genomic_DNA"/>
</dbReference>
<keyword evidence="6" id="KW-1185">Reference proteome</keyword>
<reference evidence="5 6" key="1">
    <citation type="submission" date="2023-04" db="EMBL/GenBank/DDBJ databases">
        <title>A novel bacteria isolated from coastal sediment.</title>
        <authorList>
            <person name="Liu X.-J."/>
            <person name="Du Z.-J."/>
        </authorList>
    </citation>
    <scope>NUCLEOTIDE SEQUENCE [LARGE SCALE GENOMIC DNA]</scope>
    <source>
        <strain evidence="5 6">SDUM461003</strain>
    </source>
</reference>
<evidence type="ECO:0000256" key="2">
    <source>
        <dbReference type="ARBA" id="ARBA00022679"/>
    </source>
</evidence>
<dbReference type="Proteomes" id="UP001225316">
    <property type="component" value="Unassembled WGS sequence"/>
</dbReference>
<proteinExistence type="inferred from homology"/>
<sequence length="308" mass="34198">MQWLSDCELNERIHLVLTNHASQRISSDLGQFSLAGAQAKIALYRSPTTGAWGIPREMTPTTHILKPAPPSFPGFVENEHFCLSLAADLGITTARSKVIHADDTPVIVVTRYDRHLAGDQYIRIHQEDFCQARAIFPDLKYQSDGGPSVADIANTLWDVSTDALTDIRSFADALLLNFLICGTDAHAKNFSLLLAGNNQVRLAPLYDIASALPYPLQISPHKAKLAMKIGSDYHIKKIQPRHWQVCAKQLRLPPGTLIERLHDMTQRLETVAPAVANDLNRQGLSHPIVQMLSESISKRASELLAHYF</sequence>
<gene>
    <name evidence="5" type="ORF">QEH52_18825</name>
</gene>
<dbReference type="PANTHER" id="PTHR37419">
    <property type="entry name" value="SERINE/THREONINE-PROTEIN KINASE TOXIN HIPA"/>
    <property type="match status" value="1"/>
</dbReference>
<dbReference type="PANTHER" id="PTHR37419:SF1">
    <property type="entry name" value="SERINE_THREONINE-PROTEIN KINASE TOXIN HIPA"/>
    <property type="match status" value="1"/>
</dbReference>
<dbReference type="InterPro" id="IPR052028">
    <property type="entry name" value="HipA_Ser/Thr_kinase"/>
</dbReference>
<evidence type="ECO:0000313" key="6">
    <source>
        <dbReference type="Proteomes" id="UP001225316"/>
    </source>
</evidence>
<evidence type="ECO:0000256" key="1">
    <source>
        <dbReference type="ARBA" id="ARBA00010164"/>
    </source>
</evidence>
<dbReference type="RefSeq" id="WP_308952505.1">
    <property type="nucleotide sequence ID" value="NZ_JARXHW010000089.1"/>
</dbReference>
<comment type="similarity">
    <text evidence="1">Belongs to the HipA Ser/Thr kinase family.</text>
</comment>
<accession>A0ABU1B1X7</accession>
<keyword evidence="2" id="KW-0808">Transferase</keyword>
<keyword evidence="3" id="KW-0418">Kinase</keyword>
<dbReference type="Pfam" id="PF07804">
    <property type="entry name" value="HipA_C"/>
    <property type="match status" value="1"/>
</dbReference>
<evidence type="ECO:0000313" key="5">
    <source>
        <dbReference type="EMBL" id="MDQ8209585.1"/>
    </source>
</evidence>
<comment type="caution">
    <text evidence="5">The sequence shown here is derived from an EMBL/GenBank/DDBJ whole genome shotgun (WGS) entry which is preliminary data.</text>
</comment>
<name>A0ABU1B1X7_9BACT</name>
<feature type="domain" description="HipA-like C-terminal" evidence="4">
    <location>
        <begin position="32"/>
        <end position="270"/>
    </location>
</feature>
<dbReference type="Gene3D" id="1.10.1070.20">
    <property type="match status" value="1"/>
</dbReference>
<dbReference type="InterPro" id="IPR012893">
    <property type="entry name" value="HipA-like_C"/>
</dbReference>
<organism evidence="5 6">
    <name type="scientific">Thalassobacterium maritimum</name>
    <dbReference type="NCBI Taxonomy" id="3041265"/>
    <lineage>
        <taxon>Bacteria</taxon>
        <taxon>Pseudomonadati</taxon>
        <taxon>Verrucomicrobiota</taxon>
        <taxon>Opitutia</taxon>
        <taxon>Puniceicoccales</taxon>
        <taxon>Coraliomargaritaceae</taxon>
        <taxon>Thalassobacterium</taxon>
    </lineage>
</organism>
<evidence type="ECO:0000259" key="4">
    <source>
        <dbReference type="Pfam" id="PF07804"/>
    </source>
</evidence>
<evidence type="ECO:0000256" key="3">
    <source>
        <dbReference type="ARBA" id="ARBA00022777"/>
    </source>
</evidence>